<dbReference type="GO" id="GO:0008483">
    <property type="term" value="F:transaminase activity"/>
    <property type="evidence" value="ECO:0007669"/>
    <property type="project" value="UniProtKB-KW"/>
</dbReference>
<dbReference type="PANTHER" id="PTHR43586:SF21">
    <property type="entry name" value="PYRIDOXAL PHOSPHATE (PLP)-DEPENDENT ASPARTATE AMINOTRANSFERASE SUPERFAMILY"/>
    <property type="match status" value="1"/>
</dbReference>
<evidence type="ECO:0000259" key="1">
    <source>
        <dbReference type="Pfam" id="PF00266"/>
    </source>
</evidence>
<reference evidence="2 3" key="1">
    <citation type="submission" date="2024-10" db="EMBL/GenBank/DDBJ databases">
        <title>The Natural Products Discovery Center: Release of the First 8490 Sequenced Strains for Exploring Actinobacteria Biosynthetic Diversity.</title>
        <authorList>
            <person name="Kalkreuter E."/>
            <person name="Kautsar S.A."/>
            <person name="Yang D."/>
            <person name="Bader C.D."/>
            <person name="Teijaro C.N."/>
            <person name="Fluegel L."/>
            <person name="Davis C.M."/>
            <person name="Simpson J.R."/>
            <person name="Lauterbach L."/>
            <person name="Steele A.D."/>
            <person name="Gui C."/>
            <person name="Meng S."/>
            <person name="Li G."/>
            <person name="Viehrig K."/>
            <person name="Ye F."/>
            <person name="Su P."/>
            <person name="Kiefer A.F."/>
            <person name="Nichols A."/>
            <person name="Cepeda A.J."/>
            <person name="Yan W."/>
            <person name="Fan B."/>
            <person name="Jiang Y."/>
            <person name="Adhikari A."/>
            <person name="Zheng C.-J."/>
            <person name="Schuster L."/>
            <person name="Cowan T.M."/>
            <person name="Smanski M.J."/>
            <person name="Chevrette M.G."/>
            <person name="De Carvalho L.P.S."/>
            <person name="Shen B."/>
        </authorList>
    </citation>
    <scope>NUCLEOTIDE SEQUENCE [LARGE SCALE GENOMIC DNA]</scope>
    <source>
        <strain evidence="2 3">NPDC001650</strain>
    </source>
</reference>
<dbReference type="Pfam" id="PF00266">
    <property type="entry name" value="Aminotran_5"/>
    <property type="match status" value="1"/>
</dbReference>
<dbReference type="RefSeq" id="WP_388625420.1">
    <property type="nucleotide sequence ID" value="NZ_JBIAUT010000002.1"/>
</dbReference>
<evidence type="ECO:0000313" key="2">
    <source>
        <dbReference type="EMBL" id="MFF4216004.1"/>
    </source>
</evidence>
<keyword evidence="3" id="KW-1185">Reference proteome</keyword>
<dbReference type="InterPro" id="IPR015422">
    <property type="entry name" value="PyrdxlP-dep_Trfase_small"/>
</dbReference>
<dbReference type="InterPro" id="IPR000192">
    <property type="entry name" value="Aminotrans_V_dom"/>
</dbReference>
<dbReference type="InterPro" id="IPR015421">
    <property type="entry name" value="PyrdxlP-dep_Trfase_major"/>
</dbReference>
<dbReference type="Gene3D" id="3.90.1150.10">
    <property type="entry name" value="Aspartate Aminotransferase, domain 1"/>
    <property type="match status" value="1"/>
</dbReference>
<protein>
    <submittedName>
        <fullName evidence="2">Aminotransferase class V-fold PLP-dependent enzyme</fullName>
    </submittedName>
</protein>
<dbReference type="Proteomes" id="UP001602123">
    <property type="component" value="Unassembled WGS sequence"/>
</dbReference>
<keyword evidence="2" id="KW-0808">Transferase</keyword>
<dbReference type="EMBL" id="JBIAUT010000002">
    <property type="protein sequence ID" value="MFF4216004.1"/>
    <property type="molecule type" value="Genomic_DNA"/>
</dbReference>
<sequence length="360" mass="36983">MDEMSMTMSAGTGIESLAPGQFAPETVYLNTAATGLLPAPAVAAMHDAATAHSWGRAGSEDHFEVVGAVRDAFARLVGVPARRVATGGSAAVFCGLIAQSLPDGSEVLCAEGDFSSLVNPFHVRPGLHVRTVPLEKIAAEVRPGTALVAVSAVQSADGRIADLRAIGEAARAYGARTLVDISQSAGWLPTDASAYDFTVCVGYKWLMGPRGTAFLTVPEDLGGLSPVFAGWVAGEDPWGSTYGPVTTLASSARRYDHNPAILAYVGALAGLRLVEELGPERIAAHDVALAERFRAGLGRAGHRTVPADGSAIVSVAGLGSVTERLSAAGVRASARAGRLRVAFHVYNSAADVDAALAALS</sequence>
<proteinExistence type="predicted"/>
<accession>A0ABW6TTT4</accession>
<keyword evidence="2" id="KW-0032">Aminotransferase</keyword>
<name>A0ABW6TTT4_9ACTN</name>
<evidence type="ECO:0000313" key="3">
    <source>
        <dbReference type="Proteomes" id="UP001602123"/>
    </source>
</evidence>
<dbReference type="InterPro" id="IPR015424">
    <property type="entry name" value="PyrdxlP-dep_Trfase"/>
</dbReference>
<dbReference type="Gene3D" id="3.40.640.10">
    <property type="entry name" value="Type I PLP-dependent aspartate aminotransferase-like (Major domain)"/>
    <property type="match status" value="1"/>
</dbReference>
<feature type="domain" description="Aminotransferase class V" evidence="1">
    <location>
        <begin position="27"/>
        <end position="305"/>
    </location>
</feature>
<dbReference type="SUPFAM" id="SSF53383">
    <property type="entry name" value="PLP-dependent transferases"/>
    <property type="match status" value="1"/>
</dbReference>
<dbReference type="PANTHER" id="PTHR43586">
    <property type="entry name" value="CYSTEINE DESULFURASE"/>
    <property type="match status" value="1"/>
</dbReference>
<comment type="caution">
    <text evidence="2">The sequence shown here is derived from an EMBL/GenBank/DDBJ whole genome shotgun (WGS) entry which is preliminary data.</text>
</comment>
<organism evidence="2 3">
    <name type="scientific">Streptomyces nondiastaticus</name>
    <dbReference type="NCBI Taxonomy" id="3154512"/>
    <lineage>
        <taxon>Bacteria</taxon>
        <taxon>Bacillati</taxon>
        <taxon>Actinomycetota</taxon>
        <taxon>Actinomycetes</taxon>
        <taxon>Kitasatosporales</taxon>
        <taxon>Streptomycetaceae</taxon>
        <taxon>Streptomyces</taxon>
    </lineage>
</organism>
<gene>
    <name evidence="2" type="ORF">ACFYZM_06930</name>
</gene>